<dbReference type="Gene3D" id="3.40.1440.10">
    <property type="entry name" value="GIY-YIG endonuclease"/>
    <property type="match status" value="1"/>
</dbReference>
<dbReference type="Proteomes" id="UP000502498">
    <property type="component" value="Chromosome"/>
</dbReference>
<feature type="domain" description="GIY-YIG" evidence="2">
    <location>
        <begin position="1"/>
        <end position="76"/>
    </location>
</feature>
<dbReference type="AlphaFoldDB" id="A0A7D4UKM7"/>
<comment type="similarity">
    <text evidence="1">Belongs to the UPF0213 family.</text>
</comment>
<dbReference type="CDD" id="cd10456">
    <property type="entry name" value="GIY-YIG_UPF0213"/>
    <property type="match status" value="1"/>
</dbReference>
<evidence type="ECO:0000256" key="1">
    <source>
        <dbReference type="ARBA" id="ARBA00007435"/>
    </source>
</evidence>
<reference evidence="3 4" key="1">
    <citation type="submission" date="2020-05" db="EMBL/GenBank/DDBJ databases">
        <title>Strain PA2F3 complete genome.</title>
        <authorList>
            <person name="Kim Y.-S."/>
            <person name="Kim S.-J."/>
            <person name="Jung H.-k."/>
            <person name="Kim S.-E."/>
            <person name="Kim K.-H."/>
        </authorList>
    </citation>
    <scope>NUCLEOTIDE SEQUENCE [LARGE SCALE GENOMIC DNA]</scope>
    <source>
        <strain evidence="3 4">PA2F3</strain>
    </source>
</reference>
<sequence>MAFMYILECADRSLYVGSTVNLEHRLFQHENGEGARYTRTRLPVKLLYCEEFESVSDAFAREKQVQNWGRAKRLALIKGQHEKLIRLSRKPPRASG</sequence>
<proteinExistence type="inferred from homology"/>
<dbReference type="RefSeq" id="WP_172991409.1">
    <property type="nucleotide sequence ID" value="NZ_CP054038.1"/>
</dbReference>
<dbReference type="SUPFAM" id="SSF82771">
    <property type="entry name" value="GIY-YIG endonuclease"/>
    <property type="match status" value="1"/>
</dbReference>
<dbReference type="Pfam" id="PF01541">
    <property type="entry name" value="GIY-YIG"/>
    <property type="match status" value="1"/>
</dbReference>
<protein>
    <submittedName>
        <fullName evidence="3">GIY-YIG nuclease family protein</fullName>
    </submittedName>
</protein>
<gene>
    <name evidence="3" type="ORF">HQM25_17540</name>
</gene>
<name>A0A7D4UKM7_9MICO</name>
<evidence type="ECO:0000259" key="2">
    <source>
        <dbReference type="PROSITE" id="PS50164"/>
    </source>
</evidence>
<dbReference type="InterPro" id="IPR000305">
    <property type="entry name" value="GIY-YIG_endonuc"/>
</dbReference>
<accession>A0A7D4UKM7</accession>
<dbReference type="InterPro" id="IPR035901">
    <property type="entry name" value="GIY-YIG_endonuc_sf"/>
</dbReference>
<dbReference type="EMBL" id="CP054038">
    <property type="protein sequence ID" value="QKJ20987.1"/>
    <property type="molecule type" value="Genomic_DNA"/>
</dbReference>
<dbReference type="PANTHER" id="PTHR34477:SF1">
    <property type="entry name" value="UPF0213 PROTEIN YHBQ"/>
    <property type="match status" value="1"/>
</dbReference>
<evidence type="ECO:0000313" key="4">
    <source>
        <dbReference type="Proteomes" id="UP000502498"/>
    </source>
</evidence>
<evidence type="ECO:0000313" key="3">
    <source>
        <dbReference type="EMBL" id="QKJ20987.1"/>
    </source>
</evidence>
<organism evidence="3 4">
    <name type="scientific">Microbacterium hominis</name>
    <dbReference type="NCBI Taxonomy" id="162426"/>
    <lineage>
        <taxon>Bacteria</taxon>
        <taxon>Bacillati</taxon>
        <taxon>Actinomycetota</taxon>
        <taxon>Actinomycetes</taxon>
        <taxon>Micrococcales</taxon>
        <taxon>Microbacteriaceae</taxon>
        <taxon>Microbacterium</taxon>
    </lineage>
</organism>
<dbReference type="InterPro" id="IPR050190">
    <property type="entry name" value="UPF0213_domain"/>
</dbReference>
<dbReference type="PANTHER" id="PTHR34477">
    <property type="entry name" value="UPF0213 PROTEIN YHBQ"/>
    <property type="match status" value="1"/>
</dbReference>
<dbReference type="PROSITE" id="PS50164">
    <property type="entry name" value="GIY_YIG"/>
    <property type="match status" value="1"/>
</dbReference>